<evidence type="ECO:0000313" key="3">
    <source>
        <dbReference type="EMBL" id="MDG3494089.1"/>
    </source>
</evidence>
<dbReference type="SUPFAM" id="SSF53474">
    <property type="entry name" value="alpha/beta-Hydrolases"/>
    <property type="match status" value="1"/>
</dbReference>
<dbReference type="InterPro" id="IPR000073">
    <property type="entry name" value="AB_hydrolase_1"/>
</dbReference>
<dbReference type="PANTHER" id="PTHR12277">
    <property type="entry name" value="ALPHA/BETA HYDROLASE DOMAIN-CONTAINING PROTEIN"/>
    <property type="match status" value="1"/>
</dbReference>
<dbReference type="Pfam" id="PF00561">
    <property type="entry name" value="Abhydrolase_1"/>
    <property type="match status" value="1"/>
</dbReference>
<feature type="domain" description="AB hydrolase-1" evidence="2">
    <location>
        <begin position="91"/>
        <end position="205"/>
    </location>
</feature>
<dbReference type="Proteomes" id="UP001152872">
    <property type="component" value="Unassembled WGS sequence"/>
</dbReference>
<sequence length="295" mass="33083">MNQNLRSLVQIFQSFLLPVIRILVFAYLGLAIALYFGQSNLIYMPSKDLLETPKDNGLKFEDIQLTTKDNINLDGWFVPATDSDPIGKSIILFCHGNGGNISNRVSYLPIFRDLGLSTLLFDYRGYGKSDGKPTEEGTYADVEAAWQYLTQEKKIPPKKIIIYGESLGGAIASYLAQKTSQDYGQDYKNAARGLILASTFTSASDRAAELYPFLPIRLLSQFSYNSIDRLPKIKIPILIIHSIDDEIIPFHHGERNFQSANLPKKLIKIKGDHNGGFLDSLETYRTGISEFVQKT</sequence>
<name>A0A9X4M738_9CYAN</name>
<evidence type="ECO:0000313" key="4">
    <source>
        <dbReference type="Proteomes" id="UP001152872"/>
    </source>
</evidence>
<dbReference type="InterPro" id="IPR029058">
    <property type="entry name" value="AB_hydrolase_fold"/>
</dbReference>
<organism evidence="3 4">
    <name type="scientific">Pseudanabaena catenata USMAC16</name>
    <dbReference type="NCBI Taxonomy" id="1855837"/>
    <lineage>
        <taxon>Bacteria</taxon>
        <taxon>Bacillati</taxon>
        <taxon>Cyanobacteriota</taxon>
        <taxon>Cyanophyceae</taxon>
        <taxon>Pseudanabaenales</taxon>
        <taxon>Pseudanabaenaceae</taxon>
        <taxon>Pseudanabaena</taxon>
    </lineage>
</organism>
<gene>
    <name evidence="3" type="ORF">FEV09_05910</name>
</gene>
<comment type="caution">
    <text evidence="3">The sequence shown here is derived from an EMBL/GenBank/DDBJ whole genome shotgun (WGS) entry which is preliminary data.</text>
</comment>
<dbReference type="AlphaFoldDB" id="A0A9X4M738"/>
<keyword evidence="4" id="KW-1185">Reference proteome</keyword>
<proteinExistence type="predicted"/>
<dbReference type="Gene3D" id="3.40.50.1820">
    <property type="entry name" value="alpha/beta hydrolase"/>
    <property type="match status" value="1"/>
</dbReference>
<reference evidence="3" key="1">
    <citation type="submission" date="2019-05" db="EMBL/GenBank/DDBJ databases">
        <title>Whole genome sequencing of Pseudanabaena catenata USMAC16.</title>
        <authorList>
            <person name="Khan Z."/>
            <person name="Omar W.M."/>
            <person name="Convey P."/>
            <person name="Merican F."/>
            <person name="Najimudin N."/>
        </authorList>
    </citation>
    <scope>NUCLEOTIDE SEQUENCE</scope>
    <source>
        <strain evidence="3">USMAC16</strain>
    </source>
</reference>
<protein>
    <submittedName>
        <fullName evidence="3">Alpha/beta fold hydrolase</fullName>
    </submittedName>
</protein>
<accession>A0A9X4M738</accession>
<evidence type="ECO:0000259" key="2">
    <source>
        <dbReference type="Pfam" id="PF00561"/>
    </source>
</evidence>
<evidence type="ECO:0000256" key="1">
    <source>
        <dbReference type="SAM" id="Phobius"/>
    </source>
</evidence>
<dbReference type="RefSeq" id="WP_009626151.1">
    <property type="nucleotide sequence ID" value="NZ_VBTY01000032.1"/>
</dbReference>
<dbReference type="GO" id="GO:0016787">
    <property type="term" value="F:hydrolase activity"/>
    <property type="evidence" value="ECO:0007669"/>
    <property type="project" value="UniProtKB-KW"/>
</dbReference>
<feature type="transmembrane region" description="Helical" evidence="1">
    <location>
        <begin position="15"/>
        <end position="37"/>
    </location>
</feature>
<dbReference type="PANTHER" id="PTHR12277:SF81">
    <property type="entry name" value="PROTEIN ABHD13"/>
    <property type="match status" value="1"/>
</dbReference>
<keyword evidence="1" id="KW-0472">Membrane</keyword>
<keyword evidence="3" id="KW-0378">Hydrolase</keyword>
<dbReference type="EMBL" id="VBTY01000032">
    <property type="protein sequence ID" value="MDG3494089.1"/>
    <property type="molecule type" value="Genomic_DNA"/>
</dbReference>
<keyword evidence="1" id="KW-0812">Transmembrane</keyword>
<keyword evidence="1" id="KW-1133">Transmembrane helix</keyword>